<dbReference type="InterPro" id="IPR039537">
    <property type="entry name" value="Retrotran_Ty1/copia-like"/>
</dbReference>
<comment type="function">
    <text evidence="1">The aspartyl protease (PR) mediates the proteolytic cleavages of the Gag and Gag-Pol polyproteins after assembly of the VLP.</text>
</comment>
<dbReference type="GO" id="GO:0008233">
    <property type="term" value="F:peptidase activity"/>
    <property type="evidence" value="ECO:0007669"/>
    <property type="project" value="UniProtKB-KW"/>
</dbReference>
<sequence>MCGDKKAFFELDESFRNTVKFGDNSIVLVLGKGRVTIQTKGNSTHTISSVLFVPDLKTKLFSVSKLLEKGYELSVKDGICRIQDIEMGLIAQVNMIANRMFPLYLQNTTHSCFSMKLKDVSWLWHFRYGHLNFGGLKTLKQKNTGLPQIEVSAEVCEECVVSKQHQDPFPTGKSWRAKRPLELDKSEAFIAFRSYKVQVEKEIGSSIKVLCIDRGEEYISREFETFCENNEIKRQLTAAYTLQQNGVCERKNRTLLNMKSHTCCTKYDSGGSMEQIEAEVFDEENFWQWNKKVVEKQVSTNFDGINDEESQKQAKRDQLDSTDGPVNPPSLSTTSDNKERPQRTRRKPAWMTDYEVTGIDESNDPLTYFALFSDCDPTVFEKAIKDPKWQRAMDEEIEAIE</sequence>
<keyword evidence="7" id="KW-0255">Endonuclease</keyword>
<keyword evidence="13" id="KW-0239">DNA-directed DNA polymerase</keyword>
<evidence type="ECO:0000259" key="18">
    <source>
        <dbReference type="Pfam" id="PF22936"/>
    </source>
</evidence>
<evidence type="ECO:0000256" key="3">
    <source>
        <dbReference type="ARBA" id="ARBA00022670"/>
    </source>
</evidence>
<evidence type="ECO:0000256" key="15">
    <source>
        <dbReference type="ARBA" id="ARBA00023172"/>
    </source>
</evidence>
<dbReference type="OrthoDB" id="1739705at2759"/>
<dbReference type="InterPro" id="IPR012337">
    <property type="entry name" value="RNaseH-like_sf"/>
</dbReference>
<keyword evidence="8" id="KW-0378">Hydrolase</keyword>
<evidence type="ECO:0000313" key="20">
    <source>
        <dbReference type="EMBL" id="TYK07236.1"/>
    </source>
</evidence>
<keyword evidence="4" id="KW-0540">Nuclease</keyword>
<evidence type="ECO:0000256" key="2">
    <source>
        <dbReference type="ARBA" id="ARBA00022612"/>
    </source>
</evidence>
<evidence type="ECO:0000313" key="21">
    <source>
        <dbReference type="Proteomes" id="UP000321393"/>
    </source>
</evidence>
<feature type="region of interest" description="Disordered" evidence="16">
    <location>
        <begin position="302"/>
        <end position="349"/>
    </location>
</feature>
<organism evidence="20 22">
    <name type="scientific">Cucumis melo var. makuwa</name>
    <name type="common">Oriental melon</name>
    <dbReference type="NCBI Taxonomy" id="1194695"/>
    <lineage>
        <taxon>Eukaryota</taxon>
        <taxon>Viridiplantae</taxon>
        <taxon>Streptophyta</taxon>
        <taxon>Embryophyta</taxon>
        <taxon>Tracheophyta</taxon>
        <taxon>Spermatophyta</taxon>
        <taxon>Magnoliopsida</taxon>
        <taxon>eudicotyledons</taxon>
        <taxon>Gunneridae</taxon>
        <taxon>Pentapetalae</taxon>
        <taxon>rosids</taxon>
        <taxon>fabids</taxon>
        <taxon>Cucurbitales</taxon>
        <taxon>Cucurbitaceae</taxon>
        <taxon>Benincaseae</taxon>
        <taxon>Cucumis</taxon>
    </lineage>
</organism>
<evidence type="ECO:0000313" key="19">
    <source>
        <dbReference type="EMBL" id="KAA0058510.1"/>
    </source>
</evidence>
<comment type="caution">
    <text evidence="20">The sequence shown here is derived from an EMBL/GenBank/DDBJ whole genome shotgun (WGS) entry which is preliminary data.</text>
</comment>
<keyword evidence="13" id="KW-0548">Nucleotidyltransferase</keyword>
<dbReference type="AlphaFoldDB" id="A0A5D3CA86"/>
<evidence type="ECO:0000256" key="6">
    <source>
        <dbReference type="ARBA" id="ARBA00022741"/>
    </source>
</evidence>
<keyword evidence="12" id="KW-0695">RNA-directed DNA polymerase</keyword>
<evidence type="ECO:0000259" key="17">
    <source>
        <dbReference type="Pfam" id="PF13976"/>
    </source>
</evidence>
<evidence type="ECO:0000256" key="5">
    <source>
        <dbReference type="ARBA" id="ARBA00022723"/>
    </source>
</evidence>
<evidence type="ECO:0000256" key="1">
    <source>
        <dbReference type="ARBA" id="ARBA00002180"/>
    </source>
</evidence>
<evidence type="ECO:0000256" key="9">
    <source>
        <dbReference type="ARBA" id="ARBA00022840"/>
    </source>
</evidence>
<evidence type="ECO:0000256" key="14">
    <source>
        <dbReference type="ARBA" id="ARBA00023113"/>
    </source>
</evidence>
<keyword evidence="3" id="KW-0645">Protease</keyword>
<dbReference type="GO" id="GO:0003676">
    <property type="term" value="F:nucleic acid binding"/>
    <property type="evidence" value="ECO:0007669"/>
    <property type="project" value="InterPro"/>
</dbReference>
<dbReference type="GO" id="GO:0003964">
    <property type="term" value="F:RNA-directed DNA polymerase activity"/>
    <property type="evidence" value="ECO:0007669"/>
    <property type="project" value="UniProtKB-KW"/>
</dbReference>
<dbReference type="Proteomes" id="UP000321947">
    <property type="component" value="Unassembled WGS sequence"/>
</dbReference>
<name>A0A5D3CA86_CUCMM</name>
<evidence type="ECO:0000256" key="8">
    <source>
        <dbReference type="ARBA" id="ARBA00022801"/>
    </source>
</evidence>
<dbReference type="PANTHER" id="PTHR42648:SF11">
    <property type="entry name" value="TRANSPOSON TY4-P GAG-POL POLYPROTEIN"/>
    <property type="match status" value="1"/>
</dbReference>
<dbReference type="InterPro" id="IPR054722">
    <property type="entry name" value="PolX-like_BBD"/>
</dbReference>
<dbReference type="EMBL" id="SSTE01006761">
    <property type="protein sequence ID" value="KAA0058510.1"/>
    <property type="molecule type" value="Genomic_DNA"/>
</dbReference>
<dbReference type="Pfam" id="PF22936">
    <property type="entry name" value="Pol_BBD"/>
    <property type="match status" value="1"/>
</dbReference>
<evidence type="ECO:0000313" key="22">
    <source>
        <dbReference type="Proteomes" id="UP000321947"/>
    </source>
</evidence>
<dbReference type="PANTHER" id="PTHR42648">
    <property type="entry name" value="TRANSPOSASE, PUTATIVE-RELATED"/>
    <property type="match status" value="1"/>
</dbReference>
<dbReference type="STRING" id="1194695.A0A5D3CA86"/>
<dbReference type="GO" id="GO:0006508">
    <property type="term" value="P:proteolysis"/>
    <property type="evidence" value="ECO:0007669"/>
    <property type="project" value="UniProtKB-KW"/>
</dbReference>
<feature type="compositionally biased region" description="Basic and acidic residues" evidence="16">
    <location>
        <begin position="309"/>
        <end position="319"/>
    </location>
</feature>
<keyword evidence="14" id="KW-0917">Virion maturation</keyword>
<keyword evidence="9" id="KW-0067">ATP-binding</keyword>
<evidence type="ECO:0000256" key="7">
    <source>
        <dbReference type="ARBA" id="ARBA00022759"/>
    </source>
</evidence>
<dbReference type="InterPro" id="IPR036397">
    <property type="entry name" value="RNaseH_sf"/>
</dbReference>
<keyword evidence="13" id="KW-0808">Transferase</keyword>
<evidence type="ECO:0000256" key="4">
    <source>
        <dbReference type="ARBA" id="ARBA00022722"/>
    </source>
</evidence>
<proteinExistence type="predicted"/>
<keyword evidence="15" id="KW-0233">DNA recombination</keyword>
<evidence type="ECO:0000256" key="10">
    <source>
        <dbReference type="ARBA" id="ARBA00022842"/>
    </source>
</evidence>
<dbReference type="GO" id="GO:0046872">
    <property type="term" value="F:metal ion binding"/>
    <property type="evidence" value="ECO:0007669"/>
    <property type="project" value="UniProtKB-KW"/>
</dbReference>
<dbReference type="SUPFAM" id="SSF53098">
    <property type="entry name" value="Ribonuclease H-like"/>
    <property type="match status" value="1"/>
</dbReference>
<evidence type="ECO:0000256" key="16">
    <source>
        <dbReference type="SAM" id="MobiDB-lite"/>
    </source>
</evidence>
<protein>
    <submittedName>
        <fullName evidence="20">Retrovirus-related Pol polyprotein from transposon TNT 1-94</fullName>
    </submittedName>
</protein>
<reference evidence="21 22" key="1">
    <citation type="submission" date="2019-08" db="EMBL/GenBank/DDBJ databases">
        <title>Draft genome sequences of two oriental melons (Cucumis melo L. var makuwa).</title>
        <authorList>
            <person name="Kwon S.-Y."/>
        </authorList>
    </citation>
    <scope>NUCLEOTIDE SEQUENCE [LARGE SCALE GENOMIC DNA]</scope>
    <source>
        <strain evidence="22">cv. Chang Bougi</strain>
        <strain evidence="21">cv. SW 3</strain>
        <tissue evidence="20">Leaf</tissue>
    </source>
</reference>
<keyword evidence="6" id="KW-0547">Nucleotide-binding</keyword>
<feature type="domain" description="GAG-pre-integrase" evidence="17">
    <location>
        <begin position="100"/>
        <end position="164"/>
    </location>
</feature>
<keyword evidence="5" id="KW-0479">Metal-binding</keyword>
<keyword evidence="2" id="KW-1188">Viral release from host cell</keyword>
<dbReference type="Proteomes" id="UP000321393">
    <property type="component" value="Unassembled WGS sequence"/>
</dbReference>
<dbReference type="GO" id="GO:0006310">
    <property type="term" value="P:DNA recombination"/>
    <property type="evidence" value="ECO:0007669"/>
    <property type="project" value="UniProtKB-KW"/>
</dbReference>
<keyword evidence="10" id="KW-0460">Magnesium</keyword>
<evidence type="ECO:0000256" key="12">
    <source>
        <dbReference type="ARBA" id="ARBA00022918"/>
    </source>
</evidence>
<dbReference type="Pfam" id="PF13976">
    <property type="entry name" value="gag_pre-integrs"/>
    <property type="match status" value="1"/>
</dbReference>
<dbReference type="EMBL" id="SSTD01013339">
    <property type="protein sequence ID" value="TYK07236.1"/>
    <property type="molecule type" value="Genomic_DNA"/>
</dbReference>
<feature type="domain" description="Retrovirus-related Pol polyprotein from transposon TNT 1-94-like beta-barrel" evidence="18">
    <location>
        <begin position="1"/>
        <end position="71"/>
    </location>
</feature>
<dbReference type="InterPro" id="IPR025724">
    <property type="entry name" value="GAG-pre-integrase_dom"/>
</dbReference>
<dbReference type="GO" id="GO:0005524">
    <property type="term" value="F:ATP binding"/>
    <property type="evidence" value="ECO:0007669"/>
    <property type="project" value="UniProtKB-KW"/>
</dbReference>
<dbReference type="GO" id="GO:0015074">
    <property type="term" value="P:DNA integration"/>
    <property type="evidence" value="ECO:0007669"/>
    <property type="project" value="UniProtKB-KW"/>
</dbReference>
<dbReference type="Gene3D" id="3.30.420.10">
    <property type="entry name" value="Ribonuclease H-like superfamily/Ribonuclease H"/>
    <property type="match status" value="1"/>
</dbReference>
<keyword evidence="11" id="KW-0229">DNA integration</keyword>
<gene>
    <name evidence="20" type="ORF">E5676_scaffold606G001320</name>
    <name evidence="19" type="ORF">E6C27_scaffold132G001030</name>
</gene>
<accession>A0A5D3CA86</accession>
<evidence type="ECO:0000256" key="11">
    <source>
        <dbReference type="ARBA" id="ARBA00022908"/>
    </source>
</evidence>
<dbReference type="GO" id="GO:0004519">
    <property type="term" value="F:endonuclease activity"/>
    <property type="evidence" value="ECO:0007669"/>
    <property type="project" value="UniProtKB-KW"/>
</dbReference>
<dbReference type="GO" id="GO:0003887">
    <property type="term" value="F:DNA-directed DNA polymerase activity"/>
    <property type="evidence" value="ECO:0007669"/>
    <property type="project" value="UniProtKB-KW"/>
</dbReference>
<evidence type="ECO:0000256" key="13">
    <source>
        <dbReference type="ARBA" id="ARBA00022932"/>
    </source>
</evidence>